<reference evidence="8 9" key="1">
    <citation type="submission" date="2019-08" db="EMBL/GenBank/DDBJ databases">
        <title>Arthrobacter sp. nov., isolated from plateau pika and Tibetan wild ass.</title>
        <authorList>
            <person name="Ge Y."/>
        </authorList>
    </citation>
    <scope>NUCLEOTIDE SEQUENCE [LARGE SCALE GENOMIC DNA]</scope>
    <source>
        <strain evidence="8 9">785</strain>
    </source>
</reference>
<keyword evidence="3 7" id="KW-0812">Transmembrane</keyword>
<feature type="transmembrane region" description="Helical" evidence="7">
    <location>
        <begin position="253"/>
        <end position="276"/>
    </location>
</feature>
<evidence type="ECO:0000256" key="4">
    <source>
        <dbReference type="ARBA" id="ARBA00022989"/>
    </source>
</evidence>
<evidence type="ECO:0000256" key="5">
    <source>
        <dbReference type="ARBA" id="ARBA00023136"/>
    </source>
</evidence>
<gene>
    <name evidence="8" type="ORF">GD627_10110</name>
</gene>
<evidence type="ECO:0000256" key="3">
    <source>
        <dbReference type="ARBA" id="ARBA00022692"/>
    </source>
</evidence>
<feature type="transmembrane region" description="Helical" evidence="7">
    <location>
        <begin position="345"/>
        <end position="365"/>
    </location>
</feature>
<dbReference type="Gene3D" id="1.20.1250.20">
    <property type="entry name" value="MFS general substrate transporter like domains"/>
    <property type="match status" value="1"/>
</dbReference>
<keyword evidence="5 7" id="KW-0472">Membrane</keyword>
<feature type="transmembrane region" description="Helical" evidence="7">
    <location>
        <begin position="282"/>
        <end position="308"/>
    </location>
</feature>
<comment type="caution">
    <text evidence="8">The sequence shown here is derived from an EMBL/GenBank/DDBJ whole genome shotgun (WGS) entry which is preliminary data.</text>
</comment>
<dbReference type="Proteomes" id="UP000326852">
    <property type="component" value="Unassembled WGS sequence"/>
</dbReference>
<accession>A0A5N6MKA3</accession>
<feature type="transmembrane region" description="Helical" evidence="7">
    <location>
        <begin position="112"/>
        <end position="132"/>
    </location>
</feature>
<feature type="transmembrane region" description="Helical" evidence="7">
    <location>
        <begin position="412"/>
        <end position="435"/>
    </location>
</feature>
<proteinExistence type="predicted"/>
<protein>
    <submittedName>
        <fullName evidence="8">MFS transporter</fullName>
    </submittedName>
</protein>
<dbReference type="GO" id="GO:0005886">
    <property type="term" value="C:plasma membrane"/>
    <property type="evidence" value="ECO:0007669"/>
    <property type="project" value="UniProtKB-SubCell"/>
</dbReference>
<dbReference type="SUPFAM" id="SSF103473">
    <property type="entry name" value="MFS general substrate transporter"/>
    <property type="match status" value="1"/>
</dbReference>
<evidence type="ECO:0000256" key="7">
    <source>
        <dbReference type="SAM" id="Phobius"/>
    </source>
</evidence>
<dbReference type="Pfam" id="PF07690">
    <property type="entry name" value="MFS_1"/>
    <property type="match status" value="1"/>
</dbReference>
<dbReference type="InterPro" id="IPR011701">
    <property type="entry name" value="MFS"/>
</dbReference>
<evidence type="ECO:0000256" key="1">
    <source>
        <dbReference type="ARBA" id="ARBA00004651"/>
    </source>
</evidence>
<dbReference type="InterPro" id="IPR036259">
    <property type="entry name" value="MFS_trans_sf"/>
</dbReference>
<dbReference type="EMBL" id="VTFX01000004">
    <property type="protein sequence ID" value="KAD3633168.1"/>
    <property type="molecule type" value="Genomic_DNA"/>
</dbReference>
<dbReference type="PANTHER" id="PTHR23513:SF6">
    <property type="entry name" value="MAJOR FACILITATOR SUPERFAMILY ASSOCIATED DOMAIN-CONTAINING PROTEIN"/>
    <property type="match status" value="1"/>
</dbReference>
<keyword evidence="9" id="KW-1185">Reference proteome</keyword>
<feature type="transmembrane region" description="Helical" evidence="7">
    <location>
        <begin position="320"/>
        <end position="339"/>
    </location>
</feature>
<evidence type="ECO:0000256" key="6">
    <source>
        <dbReference type="SAM" id="MobiDB-lite"/>
    </source>
</evidence>
<dbReference type="AlphaFoldDB" id="A0A5N6MKA3"/>
<dbReference type="PANTHER" id="PTHR23513">
    <property type="entry name" value="INTEGRAL MEMBRANE EFFLUX PROTEIN-RELATED"/>
    <property type="match status" value="1"/>
</dbReference>
<dbReference type="GO" id="GO:0022857">
    <property type="term" value="F:transmembrane transporter activity"/>
    <property type="evidence" value="ECO:0007669"/>
    <property type="project" value="InterPro"/>
</dbReference>
<keyword evidence="4 7" id="KW-1133">Transmembrane helix</keyword>
<dbReference type="RefSeq" id="WP_152272376.1">
    <property type="nucleotide sequence ID" value="NZ_VTFX01000004.1"/>
</dbReference>
<feature type="transmembrane region" description="Helical" evidence="7">
    <location>
        <begin position="386"/>
        <end position="406"/>
    </location>
</feature>
<comment type="subcellular location">
    <subcellularLocation>
        <location evidence="1">Cell membrane</location>
        <topology evidence="1">Multi-pass membrane protein</topology>
    </subcellularLocation>
</comment>
<feature type="region of interest" description="Disordered" evidence="6">
    <location>
        <begin position="205"/>
        <end position="235"/>
    </location>
</feature>
<organism evidence="8 9">
    <name type="scientific">Arthrobacter yangruifuii</name>
    <dbReference type="NCBI Taxonomy" id="2606616"/>
    <lineage>
        <taxon>Bacteria</taxon>
        <taxon>Bacillati</taxon>
        <taxon>Actinomycetota</taxon>
        <taxon>Actinomycetes</taxon>
        <taxon>Micrococcales</taxon>
        <taxon>Micrococcaceae</taxon>
        <taxon>Arthrobacter</taxon>
    </lineage>
</organism>
<evidence type="ECO:0000313" key="8">
    <source>
        <dbReference type="EMBL" id="KAD3633168.1"/>
    </source>
</evidence>
<keyword evidence="2" id="KW-1003">Cell membrane</keyword>
<name>A0A5N6MKA3_9MICC</name>
<evidence type="ECO:0000256" key="2">
    <source>
        <dbReference type="ARBA" id="ARBA00022475"/>
    </source>
</evidence>
<sequence length="436" mass="42920">MATGQLHHTAEGNPPGRSFRFLASAAAAEGFGDALTRAVLPILAVAVLGLGPAFVGILNATGIAAFLLLGVGVGIAVDRAGKPRAAMGAASLLRCGVLLALAAALWRGGLTGGVLFAAAVLIGVADVVFTTAHSTVVPRVVGQGGLRRAYSRLAVINQTTAAGGAGAAGAILAVIGMPLLLLAGAGAYAASCLFQRGIRLDDVEPRPEAEPVAGSKPGPAGKPGPGGQRRPAAARRRARGGFASLRHSPALRALTLSACLTNAGAMVGNTVLPVYVLRDLAVAPGAFAALGVLSALGAVGGAAAAPYLSGRMGLRALRTGSALLGVPAVLLAVFCSVLPGPETAWLAAQTLVWGFLVAVAGVAGAEVLPRVVPHHELATVGAAQRTLTLGVMPAAAVLAGLAAAAVGTVPVLWLWALLAGAAALPVACTGSLAPFR</sequence>
<feature type="transmembrane region" description="Helical" evidence="7">
    <location>
        <begin position="42"/>
        <end position="73"/>
    </location>
</feature>
<evidence type="ECO:0000313" key="9">
    <source>
        <dbReference type="Proteomes" id="UP000326852"/>
    </source>
</evidence>